<organism evidence="3 4">
    <name type="scientific">Micavibrio aeruginosavorus</name>
    <dbReference type="NCBI Taxonomy" id="349221"/>
    <lineage>
        <taxon>Bacteria</taxon>
        <taxon>Pseudomonadati</taxon>
        <taxon>Bdellovibrionota</taxon>
        <taxon>Bdellovibrionia</taxon>
        <taxon>Bdellovibrionales</taxon>
        <taxon>Pseudobdellovibrionaceae</taxon>
        <taxon>Micavibrio</taxon>
    </lineage>
</organism>
<evidence type="ECO:0000313" key="4">
    <source>
        <dbReference type="Proteomes" id="UP000249739"/>
    </source>
</evidence>
<evidence type="ECO:0000259" key="2">
    <source>
        <dbReference type="Pfam" id="PF09917"/>
    </source>
</evidence>
<dbReference type="Proteomes" id="UP000249739">
    <property type="component" value="Unassembled WGS sequence"/>
</dbReference>
<proteinExistence type="predicted"/>
<feature type="chain" id="PRO_5015845901" evidence="1">
    <location>
        <begin position="20"/>
        <end position="150"/>
    </location>
</feature>
<dbReference type="EMBL" id="QFOT01000072">
    <property type="protein sequence ID" value="PZP55386.1"/>
    <property type="molecule type" value="Genomic_DNA"/>
</dbReference>
<name>A0A2W5HBC3_9BACT</name>
<keyword evidence="1" id="KW-0732">Signal</keyword>
<dbReference type="PANTHER" id="PTHR36919:SF2">
    <property type="entry name" value="BLL6627 PROTEIN"/>
    <property type="match status" value="1"/>
</dbReference>
<dbReference type="AlphaFoldDB" id="A0A2W5HBC3"/>
<feature type="signal peptide" evidence="1">
    <location>
        <begin position="1"/>
        <end position="19"/>
    </location>
</feature>
<dbReference type="Pfam" id="PF09917">
    <property type="entry name" value="DUF2147"/>
    <property type="match status" value="1"/>
</dbReference>
<dbReference type="Gene3D" id="2.40.128.520">
    <property type="match status" value="1"/>
</dbReference>
<gene>
    <name evidence="3" type="ORF">DI586_07075</name>
</gene>
<accession>A0A2W5HBC3</accession>
<dbReference type="InterPro" id="IPR019223">
    <property type="entry name" value="DUF2147"/>
</dbReference>
<evidence type="ECO:0000256" key="1">
    <source>
        <dbReference type="SAM" id="SignalP"/>
    </source>
</evidence>
<sequence>MKYLLALLLTIFSTSYAMAQEVTDPTGLWLTENKRSVIEIKKCPQGLCGNIHWIIQGGMQTDSKNPNEAKRNTPMCGLPILWGFTQNPKNLKVWESGKIYKADEGDVYNATVSVIDANKLYLRGYVGIPLLGKTQYWTRVAAKDYPGCKN</sequence>
<protein>
    <submittedName>
        <fullName evidence="3">DUF2147 domain-containing protein</fullName>
    </submittedName>
</protein>
<dbReference type="PANTHER" id="PTHR36919">
    <property type="entry name" value="BLR1215 PROTEIN"/>
    <property type="match status" value="1"/>
</dbReference>
<evidence type="ECO:0000313" key="3">
    <source>
        <dbReference type="EMBL" id="PZP55386.1"/>
    </source>
</evidence>
<comment type="caution">
    <text evidence="3">The sequence shown here is derived from an EMBL/GenBank/DDBJ whole genome shotgun (WGS) entry which is preliminary data.</text>
</comment>
<feature type="domain" description="DUF2147" evidence="2">
    <location>
        <begin position="27"/>
        <end position="139"/>
    </location>
</feature>
<reference evidence="3 4" key="1">
    <citation type="submission" date="2017-08" db="EMBL/GenBank/DDBJ databases">
        <title>Infants hospitalized years apart are colonized by the same room-sourced microbial strains.</title>
        <authorList>
            <person name="Brooks B."/>
            <person name="Olm M.R."/>
            <person name="Firek B.A."/>
            <person name="Baker R."/>
            <person name="Thomas B.C."/>
            <person name="Morowitz M.J."/>
            <person name="Banfield J.F."/>
        </authorList>
    </citation>
    <scope>NUCLEOTIDE SEQUENCE [LARGE SCALE GENOMIC DNA]</scope>
    <source>
        <strain evidence="3">S2_006_000_R2_64</strain>
    </source>
</reference>